<gene>
    <name evidence="1" type="ORF">IAP99_23395</name>
</gene>
<dbReference type="InterPro" id="IPR027417">
    <property type="entry name" value="P-loop_NTPase"/>
</dbReference>
<dbReference type="AlphaFoldDB" id="A0A7H0EKG5"/>
<dbReference type="Gene3D" id="3.40.50.300">
    <property type="entry name" value="P-loop containing nucleotide triphosphate hydrolases"/>
    <property type="match status" value="1"/>
</dbReference>
<evidence type="ECO:0000313" key="1">
    <source>
        <dbReference type="EMBL" id="QNP24281.1"/>
    </source>
</evidence>
<dbReference type="InterPro" id="IPR011990">
    <property type="entry name" value="TPR-like_helical_dom_sf"/>
</dbReference>
<dbReference type="GO" id="GO:0043531">
    <property type="term" value="F:ADP binding"/>
    <property type="evidence" value="ECO:0007669"/>
    <property type="project" value="InterPro"/>
</dbReference>
<sequence>MDEIHSRRIKSAMIVYAIEQALGNFILNNSEFSEDLSENTISDILKREQARGRNISNSDTQLIIESSYLNEIFSFALDITKGSTRYDDLKRLKEFCSYLELFEIRNAISHPNRPFPESYWYRSAAIASDPLIEKLNLYQVTQALHAAISGNISPPPEQWVKNVIWAVKNSLPENFDHEITGLLGRDKEFKELKKVLEVPRNSLIAIVAPGGVGKTALILQFLRDLSLSPETTKYAEAILFCTLKNEKLTADGIEKIDAIQGVEQIKEHVLHDLSVLYEDHEFESFENACDKLSDKKIILCIDNLETLLLNNQREFIEFNQSLPLHWRVIVTSRITVDSATTVVLDALGKKHAMHLARNYFRKRGVSQLIESELETIVSKTNYNPLAIRLTVDLFLRGQDLPSSISQSQKDIAAFSYRNLIDTLLPASIAILEAIFSSGASSRNELAEILTLDNDEVAQSVNELSKTSLIIRSLDDSEQDLFSLSDSIRDLLLVNPKNIEVRKHVSETIRKRRIMLQEHSRSQEQRGVTKFDEDYIPSDTPDGLKMLGVETNKLLRKRQIPVGVLADISNKYRDALSQYSKNYLFNFNYARVLMQLKVDGSALYYLLEAEKLNPKSPMIKLAIAKYHFSNGQYPEAEKYFKELFNEGYGNKENSNEHFSHSVVKGWLQSLLYQGKHDDVIGITEGWQGVVGHRALFGSYRASAYKRSIEHQLNDIDKVESALDKAISVLSEVFKLEGMGTIACAEAFRVIKELHYILQSQSTFSVGFLYRALAFVSDNLFEMLQDNRNYSLDSSEIKDWLKVFYDVDIKNNPVHNLGWYHSEEVNYSLEHINMLERDGYTIVTVYHLPNNEDGVPKYMFAADDKGTQYYLNVNFFKAGWERWSFFDVNTKLAIKTKNNVQTGKTIAANEIVEINKEKAIS</sequence>
<dbReference type="SUPFAM" id="SSF48452">
    <property type="entry name" value="TPR-like"/>
    <property type="match status" value="1"/>
</dbReference>
<organism evidence="1 2">
    <name type="scientific">Klebsiella variicola</name>
    <dbReference type="NCBI Taxonomy" id="244366"/>
    <lineage>
        <taxon>Bacteria</taxon>
        <taxon>Pseudomonadati</taxon>
        <taxon>Pseudomonadota</taxon>
        <taxon>Gammaproteobacteria</taxon>
        <taxon>Enterobacterales</taxon>
        <taxon>Enterobacteriaceae</taxon>
        <taxon>Klebsiella/Raoultella group</taxon>
        <taxon>Klebsiella</taxon>
        <taxon>Klebsiella pneumoniae complex</taxon>
    </lineage>
</organism>
<dbReference type="RefSeq" id="WP_142288804.1">
    <property type="nucleotide sequence ID" value="NZ_CP060807.1"/>
</dbReference>
<reference evidence="1 2" key="1">
    <citation type="submission" date="2020-08" db="EMBL/GenBank/DDBJ databases">
        <title>Complete genome sequence of Klebsiella pneumoniae KP2757.</title>
        <authorList>
            <person name="Zhang X."/>
        </authorList>
    </citation>
    <scope>NUCLEOTIDE SEQUENCE [LARGE SCALE GENOMIC DNA]</scope>
    <source>
        <strain evidence="1 2">KP2757</strain>
    </source>
</reference>
<evidence type="ECO:0000313" key="2">
    <source>
        <dbReference type="Proteomes" id="UP000516181"/>
    </source>
</evidence>
<dbReference type="SUPFAM" id="SSF52540">
    <property type="entry name" value="P-loop containing nucleoside triphosphate hydrolases"/>
    <property type="match status" value="1"/>
</dbReference>
<proteinExistence type="predicted"/>
<name>A0A7H0EKG5_KLEVA</name>
<accession>A0A7H0EKG5</accession>
<protein>
    <submittedName>
        <fullName evidence="1">Uncharacterized protein</fullName>
    </submittedName>
</protein>
<dbReference type="EMBL" id="CP060807">
    <property type="protein sequence ID" value="QNP24281.1"/>
    <property type="molecule type" value="Genomic_DNA"/>
</dbReference>
<dbReference type="Gene3D" id="1.25.40.10">
    <property type="entry name" value="Tetratricopeptide repeat domain"/>
    <property type="match status" value="1"/>
</dbReference>
<dbReference type="Proteomes" id="UP000516181">
    <property type="component" value="Chromosome"/>
</dbReference>